<feature type="domain" description="vWA-MoxR associated protein middle region 0" evidence="2">
    <location>
        <begin position="105"/>
        <end position="202"/>
    </location>
</feature>
<protein>
    <submittedName>
        <fullName evidence="5">Uncharacterized protein</fullName>
    </submittedName>
</protein>
<evidence type="ECO:0000259" key="2">
    <source>
        <dbReference type="Pfam" id="PF19916"/>
    </source>
</evidence>
<feature type="region of interest" description="Disordered" evidence="1">
    <location>
        <begin position="225"/>
        <end position="254"/>
    </location>
</feature>
<name>A0ABP5ZNE6_STRLO</name>
<organism evidence="5 6">
    <name type="scientific">Streptomyces longisporus</name>
    <dbReference type="NCBI Taxonomy" id="1948"/>
    <lineage>
        <taxon>Bacteria</taxon>
        <taxon>Bacillati</taxon>
        <taxon>Actinomycetota</taxon>
        <taxon>Actinomycetes</taxon>
        <taxon>Kitasatosporales</taxon>
        <taxon>Streptomycetaceae</taxon>
        <taxon>Streptomyces</taxon>
    </lineage>
</organism>
<feature type="domain" description="Effector-associated" evidence="3">
    <location>
        <begin position="27"/>
        <end position="95"/>
    </location>
</feature>
<dbReference type="InterPro" id="IPR045431">
    <property type="entry name" value="EAD2"/>
</dbReference>
<dbReference type="Pfam" id="PF19916">
    <property type="entry name" value="VMAP-M0"/>
    <property type="match status" value="1"/>
</dbReference>
<dbReference type="Pfam" id="PF20028">
    <property type="entry name" value="VMAP-C"/>
    <property type="match status" value="1"/>
</dbReference>
<feature type="domain" description="vWA-MoxR associated protein C-terminal" evidence="4">
    <location>
        <begin position="281"/>
        <end position="537"/>
    </location>
</feature>
<dbReference type="Proteomes" id="UP001501777">
    <property type="component" value="Unassembled WGS sequence"/>
</dbReference>
<accession>A0ABP5ZNE6</accession>
<evidence type="ECO:0000313" key="5">
    <source>
        <dbReference type="EMBL" id="GAA2499397.1"/>
    </source>
</evidence>
<reference evidence="6" key="1">
    <citation type="journal article" date="2019" name="Int. J. Syst. Evol. Microbiol.">
        <title>The Global Catalogue of Microorganisms (GCM) 10K type strain sequencing project: providing services to taxonomists for standard genome sequencing and annotation.</title>
        <authorList>
            <consortium name="The Broad Institute Genomics Platform"/>
            <consortium name="The Broad Institute Genome Sequencing Center for Infectious Disease"/>
            <person name="Wu L."/>
            <person name="Ma J."/>
        </authorList>
    </citation>
    <scope>NUCLEOTIDE SEQUENCE [LARGE SCALE GENOMIC DNA]</scope>
    <source>
        <strain evidence="6">JCM 4395</strain>
    </source>
</reference>
<evidence type="ECO:0000259" key="4">
    <source>
        <dbReference type="Pfam" id="PF20028"/>
    </source>
</evidence>
<comment type="caution">
    <text evidence="5">The sequence shown here is derived from an EMBL/GenBank/DDBJ whole genome shotgun (WGS) entry which is preliminary data.</text>
</comment>
<sequence>MARRGLDDVQLELVEAVVTVLKDPGGGLGSEGARRFWRQMLDETLEGLPQDSYPTPHLEFLTLVHACAGRPRGLASLARVTALVAPALADPLQPLLEEWRAHEVFEGRDWRPLRQVLQLQLPELAAIVAESTSGRHVLPPHCATPWQTFVYLADLNSPASGLPPAMVLLEWLAHCPELASAVGEIRAWNDHFAEKWELAEGPDGLHNLRRNLESAHRAGRAPLAVAVGGSGGTSEGPPADGGQHSEGPEEEGPPVIRLYIRVARDRTPQPSNRRRTPRPPRYHLSACVKYADSAALQRQPEAEPQDLVTRDRLPAAVAELLTKMAVMWHNRSESVALEFFLPLELLTEAVEFWNRDPARGFENPLLSTYRVSVHSLDRIQRREFHRAWRARWSQWRKNETHWREFGGNPEHTRRVVHECAPEPTLTVDKHLSRLDAAVGSDDDVVGMLLCEPPWEQGELGMQEVRLALELGVPVLMYHRDSAATPAWRAAMWEALAEDGLAALPRRTQQWKTDAAAGRDSAYDPATIRAMGMIWDDPEHLLDGGPSAPATFVGGTD</sequence>
<dbReference type="EMBL" id="BAAASG010000011">
    <property type="protein sequence ID" value="GAA2499397.1"/>
    <property type="molecule type" value="Genomic_DNA"/>
</dbReference>
<gene>
    <name evidence="5" type="ORF">GCM10010276_46380</name>
</gene>
<evidence type="ECO:0000259" key="3">
    <source>
        <dbReference type="Pfam" id="PF19956"/>
    </source>
</evidence>
<dbReference type="InterPro" id="IPR045555">
    <property type="entry name" value="VMAP-M0"/>
</dbReference>
<dbReference type="RefSeq" id="WP_344402397.1">
    <property type="nucleotide sequence ID" value="NZ_BAAASG010000011.1"/>
</dbReference>
<dbReference type="InterPro" id="IPR045450">
    <property type="entry name" value="VMAP_C"/>
</dbReference>
<proteinExistence type="predicted"/>
<dbReference type="Pfam" id="PF19956">
    <property type="entry name" value="EAD2"/>
    <property type="match status" value="1"/>
</dbReference>
<evidence type="ECO:0000313" key="6">
    <source>
        <dbReference type="Proteomes" id="UP001501777"/>
    </source>
</evidence>
<evidence type="ECO:0000256" key="1">
    <source>
        <dbReference type="SAM" id="MobiDB-lite"/>
    </source>
</evidence>
<keyword evidence="6" id="KW-1185">Reference proteome</keyword>